<evidence type="ECO:0000313" key="2">
    <source>
        <dbReference type="EMBL" id="OAY65675.1"/>
    </source>
</evidence>
<evidence type="ECO:0000313" key="3">
    <source>
        <dbReference type="Proteomes" id="UP000092600"/>
    </source>
</evidence>
<comment type="caution">
    <text evidence="2">The sequence shown here is derived from an EMBL/GenBank/DDBJ whole genome shotgun (WGS) entry which is preliminary data.</text>
</comment>
<accession>A0A199UM56</accession>
<dbReference type="Proteomes" id="UP000092600">
    <property type="component" value="Unassembled WGS sequence"/>
</dbReference>
<feature type="region of interest" description="Disordered" evidence="1">
    <location>
        <begin position="1"/>
        <end position="23"/>
    </location>
</feature>
<organism evidence="2 3">
    <name type="scientific">Ananas comosus</name>
    <name type="common">Pineapple</name>
    <name type="synonym">Ananas ananas</name>
    <dbReference type="NCBI Taxonomy" id="4615"/>
    <lineage>
        <taxon>Eukaryota</taxon>
        <taxon>Viridiplantae</taxon>
        <taxon>Streptophyta</taxon>
        <taxon>Embryophyta</taxon>
        <taxon>Tracheophyta</taxon>
        <taxon>Spermatophyta</taxon>
        <taxon>Magnoliopsida</taxon>
        <taxon>Liliopsida</taxon>
        <taxon>Poales</taxon>
        <taxon>Bromeliaceae</taxon>
        <taxon>Bromelioideae</taxon>
        <taxon>Ananas</taxon>
    </lineage>
</organism>
<dbReference type="EMBL" id="LSRQ01006740">
    <property type="protein sequence ID" value="OAY65675.1"/>
    <property type="molecule type" value="Genomic_DNA"/>
</dbReference>
<evidence type="ECO:0000256" key="1">
    <source>
        <dbReference type="SAM" id="MobiDB-lite"/>
    </source>
</evidence>
<sequence>MRVFSLENKEKSEEERDGGWRPINTCEASTPSVQECKSKCKSKSKCVSVSSGVSLVRRYSTIWYQSQIVGNILLVKSVIFCQSRQLNTDINRDSAGAQSGTVKLVDLGPDLLG</sequence>
<dbReference type="AlphaFoldDB" id="A0A199UM56"/>
<gene>
    <name evidence="2" type="ORF">ACMD2_26652</name>
</gene>
<protein>
    <submittedName>
        <fullName evidence="2">Uncharacterized protein</fullName>
    </submittedName>
</protein>
<proteinExistence type="predicted"/>
<name>A0A199UM56_ANACO</name>
<reference evidence="2 3" key="1">
    <citation type="journal article" date="2016" name="DNA Res.">
        <title>The draft genome of MD-2 pineapple using hybrid error correction of long reads.</title>
        <authorList>
            <person name="Redwan R.M."/>
            <person name="Saidin A."/>
            <person name="Kumar S.V."/>
        </authorList>
    </citation>
    <scope>NUCLEOTIDE SEQUENCE [LARGE SCALE GENOMIC DNA]</scope>
    <source>
        <strain evidence="3">cv. MD2</strain>
        <tissue evidence="2">Leaf</tissue>
    </source>
</reference>
<feature type="compositionally biased region" description="Basic and acidic residues" evidence="1">
    <location>
        <begin position="7"/>
        <end position="19"/>
    </location>
</feature>